<dbReference type="PANTHER" id="PTHR11360:SF284">
    <property type="entry name" value="EG:103B4.3 PROTEIN-RELATED"/>
    <property type="match status" value="1"/>
</dbReference>
<feature type="compositionally biased region" description="Basic and acidic residues" evidence="2">
    <location>
        <begin position="468"/>
        <end position="481"/>
    </location>
</feature>
<feature type="transmembrane region" description="Helical" evidence="3">
    <location>
        <begin position="380"/>
        <end position="399"/>
    </location>
</feature>
<gene>
    <name evidence="5" type="ORF">KUTeg_011682</name>
</gene>
<proteinExistence type="predicted"/>
<name>A0ABQ9EXC7_TEGGR</name>
<dbReference type="Pfam" id="PF07690">
    <property type="entry name" value="MFS_1"/>
    <property type="match status" value="1"/>
</dbReference>
<organism evidence="5 6">
    <name type="scientific">Tegillarca granosa</name>
    <name type="common">Malaysian cockle</name>
    <name type="synonym">Anadara granosa</name>
    <dbReference type="NCBI Taxonomy" id="220873"/>
    <lineage>
        <taxon>Eukaryota</taxon>
        <taxon>Metazoa</taxon>
        <taxon>Spiralia</taxon>
        <taxon>Lophotrochozoa</taxon>
        <taxon>Mollusca</taxon>
        <taxon>Bivalvia</taxon>
        <taxon>Autobranchia</taxon>
        <taxon>Pteriomorphia</taxon>
        <taxon>Arcoida</taxon>
        <taxon>Arcoidea</taxon>
        <taxon>Arcidae</taxon>
        <taxon>Tegillarca</taxon>
    </lineage>
</organism>
<feature type="transmembrane region" description="Helical" evidence="3">
    <location>
        <begin position="55"/>
        <end position="77"/>
    </location>
</feature>
<keyword evidence="3" id="KW-0472">Membrane</keyword>
<feature type="domain" description="Major facilitator superfamily (MFS) profile" evidence="4">
    <location>
        <begin position="253"/>
        <end position="481"/>
    </location>
</feature>
<feature type="transmembrane region" description="Helical" evidence="3">
    <location>
        <begin position="346"/>
        <end position="368"/>
    </location>
</feature>
<evidence type="ECO:0000259" key="4">
    <source>
        <dbReference type="PROSITE" id="PS50850"/>
    </source>
</evidence>
<feature type="transmembrane region" description="Helical" evidence="3">
    <location>
        <begin position="164"/>
        <end position="183"/>
    </location>
</feature>
<feature type="transmembrane region" description="Helical" evidence="3">
    <location>
        <begin position="289"/>
        <end position="307"/>
    </location>
</feature>
<evidence type="ECO:0000313" key="5">
    <source>
        <dbReference type="EMBL" id="KAJ8309817.1"/>
    </source>
</evidence>
<dbReference type="PROSITE" id="PS50850">
    <property type="entry name" value="MFS"/>
    <property type="match status" value="1"/>
</dbReference>
<dbReference type="InterPro" id="IPR050327">
    <property type="entry name" value="Proton-linked_MCT"/>
</dbReference>
<keyword evidence="3" id="KW-1133">Transmembrane helix</keyword>
<sequence length="481" mass="52956">MVSYERYAGMAKDVDGGWAWIVLAASVFSFCNASLLTYNVGLINISLLEKYEGNIATTSLIGSIFLTLFSMMSEYFLSSFQKLATYLTKMDLRESNIFVFKIYANIFYKNRSPLASLLVNAYSCRVVHVFGGILMFVGFSARTGICFCYVVLLIVQPYNFKKYVGVAIGCSMFGSGCGMLSSGPVTQYLFDTYNLQGSFLIMGGLGLNQVVFGLFMRPTSIEKHHQQERKNKRQNRRFVCADTCQLKIFKNKSFPIILISGFLWNTPYAIMIFHLPYLAVLQGASHENAAFLVTVLGTGSTVGRFLTGIIAGPQGVDPLLLFLGFIGILGVLSLTFILFATSQVGILIFGFLFGIYSGGVIAIKAPLLSNLVGMQYMSTGIGLFCLLECPGFLAGPPLAGYIVDMTGSYEFSLYLSGGMFLVACLFSLVSSIWREESEQPLNIETIIPEDKPGDKNTEIKSSSSRTEIIPEERKKLTDDAM</sequence>
<evidence type="ECO:0000313" key="6">
    <source>
        <dbReference type="Proteomes" id="UP001217089"/>
    </source>
</evidence>
<dbReference type="InterPro" id="IPR020846">
    <property type="entry name" value="MFS_dom"/>
</dbReference>
<reference evidence="5 6" key="1">
    <citation type="submission" date="2022-12" db="EMBL/GenBank/DDBJ databases">
        <title>Chromosome-level genome of Tegillarca granosa.</title>
        <authorList>
            <person name="Kim J."/>
        </authorList>
    </citation>
    <scope>NUCLEOTIDE SEQUENCE [LARGE SCALE GENOMIC DNA]</scope>
    <source>
        <strain evidence="5">Teg-2019</strain>
        <tissue evidence="5">Adductor muscle</tissue>
    </source>
</reference>
<evidence type="ECO:0000256" key="1">
    <source>
        <dbReference type="ARBA" id="ARBA00004141"/>
    </source>
</evidence>
<feature type="transmembrane region" description="Helical" evidence="3">
    <location>
        <begin position="126"/>
        <end position="152"/>
    </location>
</feature>
<feature type="compositionally biased region" description="Basic and acidic residues" evidence="2">
    <location>
        <begin position="448"/>
        <end position="458"/>
    </location>
</feature>
<feature type="transmembrane region" description="Helical" evidence="3">
    <location>
        <begin position="319"/>
        <end position="340"/>
    </location>
</feature>
<protein>
    <recommendedName>
        <fullName evidence="4">Major facilitator superfamily (MFS) profile domain-containing protein</fullName>
    </recommendedName>
</protein>
<accession>A0ABQ9EXC7</accession>
<dbReference type="Gene3D" id="1.20.1250.20">
    <property type="entry name" value="MFS general substrate transporter like domains"/>
    <property type="match status" value="1"/>
</dbReference>
<dbReference type="EMBL" id="JARBDR010000640">
    <property type="protein sequence ID" value="KAJ8309817.1"/>
    <property type="molecule type" value="Genomic_DNA"/>
</dbReference>
<dbReference type="SUPFAM" id="SSF103473">
    <property type="entry name" value="MFS general substrate transporter"/>
    <property type="match status" value="1"/>
</dbReference>
<keyword evidence="6" id="KW-1185">Reference proteome</keyword>
<feature type="transmembrane region" description="Helical" evidence="3">
    <location>
        <begin position="195"/>
        <end position="216"/>
    </location>
</feature>
<keyword evidence="3" id="KW-0812">Transmembrane</keyword>
<dbReference type="Proteomes" id="UP001217089">
    <property type="component" value="Unassembled WGS sequence"/>
</dbReference>
<evidence type="ECO:0000256" key="3">
    <source>
        <dbReference type="SAM" id="Phobius"/>
    </source>
</evidence>
<dbReference type="PANTHER" id="PTHR11360">
    <property type="entry name" value="MONOCARBOXYLATE TRANSPORTER"/>
    <property type="match status" value="1"/>
</dbReference>
<dbReference type="InterPro" id="IPR036259">
    <property type="entry name" value="MFS_trans_sf"/>
</dbReference>
<evidence type="ECO:0000256" key="2">
    <source>
        <dbReference type="SAM" id="MobiDB-lite"/>
    </source>
</evidence>
<feature type="transmembrane region" description="Helical" evidence="3">
    <location>
        <begin position="20"/>
        <end position="43"/>
    </location>
</feature>
<comment type="caution">
    <text evidence="5">The sequence shown here is derived from an EMBL/GenBank/DDBJ whole genome shotgun (WGS) entry which is preliminary data.</text>
</comment>
<feature type="transmembrane region" description="Helical" evidence="3">
    <location>
        <begin position="256"/>
        <end position="277"/>
    </location>
</feature>
<comment type="subcellular location">
    <subcellularLocation>
        <location evidence="1">Membrane</location>
        <topology evidence="1">Multi-pass membrane protein</topology>
    </subcellularLocation>
</comment>
<feature type="region of interest" description="Disordered" evidence="2">
    <location>
        <begin position="447"/>
        <end position="481"/>
    </location>
</feature>
<feature type="transmembrane region" description="Helical" evidence="3">
    <location>
        <begin position="411"/>
        <end position="433"/>
    </location>
</feature>
<dbReference type="InterPro" id="IPR011701">
    <property type="entry name" value="MFS"/>
</dbReference>